<dbReference type="InterPro" id="IPR021708">
    <property type="entry name" value="DUF3291"/>
</dbReference>
<evidence type="ECO:0000313" key="2">
    <source>
        <dbReference type="EMBL" id="MBN9668987.1"/>
    </source>
</evidence>
<proteinExistence type="predicted"/>
<gene>
    <name evidence="2" type="ORF">JF539_01480</name>
</gene>
<evidence type="ECO:0000313" key="3">
    <source>
        <dbReference type="Proteomes" id="UP000664096"/>
    </source>
</evidence>
<dbReference type="RefSeq" id="WP_207138466.1">
    <property type="nucleotide sequence ID" value="NZ_JAEKJZ010000001.1"/>
</dbReference>
<accession>A0A939E9B4</accession>
<reference evidence="2" key="1">
    <citation type="submission" date="2020-12" db="EMBL/GenBank/DDBJ databases">
        <title>Oil enriched cultivation method for isolating marine PHA-producing bacteria.</title>
        <authorList>
            <person name="Zheng W."/>
            <person name="Yu S."/>
            <person name="Huang Y."/>
        </authorList>
    </citation>
    <scope>NUCLEOTIDE SEQUENCE</scope>
    <source>
        <strain evidence="2">SY-2-12</strain>
    </source>
</reference>
<sequence length="187" mass="21103">MSGHWLAVYTFAQFKTRADDPVNDEFFNNEPSVLAAMERAEGYVARSGYEDDPGPESWGEQVFPKYWVDNGDGWAPSTISLWEDLETALAAVYRGLHGEILRLGPLFMTADDYPPYVLWWVPRDRQPDWDEAVERLEHLGDNGPSPDAFTFKAAFDPSGHTVSVDGKKTRAIAERNRLRANAPRAVQ</sequence>
<dbReference type="Pfam" id="PF11695">
    <property type="entry name" value="DUF3291"/>
    <property type="match status" value="1"/>
</dbReference>
<dbReference type="AlphaFoldDB" id="A0A939E9B4"/>
<dbReference type="EMBL" id="JAEKJZ010000001">
    <property type="protein sequence ID" value="MBN9668987.1"/>
    <property type="molecule type" value="Genomic_DNA"/>
</dbReference>
<protein>
    <submittedName>
        <fullName evidence="2">DUF3291 domain-containing protein</fullName>
    </submittedName>
</protein>
<name>A0A939E9B4_9HYPH</name>
<organism evidence="2 3">
    <name type="scientific">Roseibium aggregatum</name>
    <dbReference type="NCBI Taxonomy" id="187304"/>
    <lineage>
        <taxon>Bacteria</taxon>
        <taxon>Pseudomonadati</taxon>
        <taxon>Pseudomonadota</taxon>
        <taxon>Alphaproteobacteria</taxon>
        <taxon>Hyphomicrobiales</taxon>
        <taxon>Stappiaceae</taxon>
        <taxon>Roseibium</taxon>
    </lineage>
</organism>
<dbReference type="Proteomes" id="UP000664096">
    <property type="component" value="Unassembled WGS sequence"/>
</dbReference>
<comment type="caution">
    <text evidence="2">The sequence shown here is derived from an EMBL/GenBank/DDBJ whole genome shotgun (WGS) entry which is preliminary data.</text>
</comment>
<feature type="domain" description="DUF3291" evidence="1">
    <location>
        <begin position="6"/>
        <end position="153"/>
    </location>
</feature>
<evidence type="ECO:0000259" key="1">
    <source>
        <dbReference type="Pfam" id="PF11695"/>
    </source>
</evidence>